<sequence length="131" mass="14068">MTATLLKRRNSGGAASARRVGKARRHFRVRKNVRGTAERPRLVVTRSLRHIVAQVVDDITGRTLASASTMDASIRGTEGAKSDQSRKVGALLAERAKAAGVNQVVFDRGGNKYVGRIAALADAARENGLEF</sequence>
<keyword evidence="10" id="KW-1185">Reference proteome</keyword>
<comment type="function">
    <text evidence="7">This is one of the proteins that bind and probably mediate the attachment of the 5S RNA into the large ribosomal subunit, where it forms part of the central protuberance.</text>
</comment>
<dbReference type="SUPFAM" id="SSF53137">
    <property type="entry name" value="Translational machinery components"/>
    <property type="match status" value="1"/>
</dbReference>
<dbReference type="InterPro" id="IPR004389">
    <property type="entry name" value="Ribosomal_uL18_bac-type"/>
</dbReference>
<gene>
    <name evidence="7 9" type="primary">rplR</name>
    <name evidence="9" type="ORF">GCM10023322_04610</name>
</gene>
<feature type="region of interest" description="Disordered" evidence="8">
    <location>
        <begin position="1"/>
        <end position="23"/>
    </location>
</feature>
<dbReference type="HAMAP" id="MF_01337_B">
    <property type="entry name" value="Ribosomal_uL18_B"/>
    <property type="match status" value="1"/>
</dbReference>
<dbReference type="GO" id="GO:0005840">
    <property type="term" value="C:ribosome"/>
    <property type="evidence" value="ECO:0007669"/>
    <property type="project" value="UniProtKB-KW"/>
</dbReference>
<keyword evidence="2 7" id="KW-0699">rRNA-binding</keyword>
<evidence type="ECO:0000256" key="1">
    <source>
        <dbReference type="ARBA" id="ARBA00007116"/>
    </source>
</evidence>
<keyword evidence="4 7" id="KW-0689">Ribosomal protein</keyword>
<dbReference type="CDD" id="cd00432">
    <property type="entry name" value="Ribosomal_L18_L5e"/>
    <property type="match status" value="1"/>
</dbReference>
<dbReference type="InterPro" id="IPR005484">
    <property type="entry name" value="Ribosomal_uL18_bac/plant/anim"/>
</dbReference>
<proteinExistence type="inferred from homology"/>
<evidence type="ECO:0000313" key="9">
    <source>
        <dbReference type="EMBL" id="GAA5178173.1"/>
    </source>
</evidence>
<comment type="caution">
    <text evidence="9">The sequence shown here is derived from an EMBL/GenBank/DDBJ whole genome shotgun (WGS) entry which is preliminary data.</text>
</comment>
<evidence type="ECO:0000256" key="3">
    <source>
        <dbReference type="ARBA" id="ARBA00022884"/>
    </source>
</evidence>
<organism evidence="9 10">
    <name type="scientific">Rugosimonospora acidiphila</name>
    <dbReference type="NCBI Taxonomy" id="556531"/>
    <lineage>
        <taxon>Bacteria</taxon>
        <taxon>Bacillati</taxon>
        <taxon>Actinomycetota</taxon>
        <taxon>Actinomycetes</taxon>
        <taxon>Micromonosporales</taxon>
        <taxon>Micromonosporaceae</taxon>
        <taxon>Rugosimonospora</taxon>
    </lineage>
</organism>
<dbReference type="RefSeq" id="WP_425570714.1">
    <property type="nucleotide sequence ID" value="NZ_BAABJQ010000001.1"/>
</dbReference>
<accession>A0ABP9RI14</accession>
<feature type="compositionally biased region" description="Basic residues" evidence="8">
    <location>
        <begin position="1"/>
        <end position="10"/>
    </location>
</feature>
<evidence type="ECO:0000256" key="7">
    <source>
        <dbReference type="HAMAP-Rule" id="MF_01337"/>
    </source>
</evidence>
<evidence type="ECO:0000313" key="10">
    <source>
        <dbReference type="Proteomes" id="UP001501570"/>
    </source>
</evidence>
<comment type="subunit">
    <text evidence="7">Part of the 50S ribosomal subunit; part of the 5S rRNA/L5/L18/L25 subcomplex. Contacts the 5S and 23S rRNAs.</text>
</comment>
<evidence type="ECO:0000256" key="6">
    <source>
        <dbReference type="ARBA" id="ARBA00035197"/>
    </source>
</evidence>
<keyword evidence="3 7" id="KW-0694">RNA-binding</keyword>
<evidence type="ECO:0000256" key="4">
    <source>
        <dbReference type="ARBA" id="ARBA00022980"/>
    </source>
</evidence>
<dbReference type="PANTHER" id="PTHR12899:SF3">
    <property type="entry name" value="LARGE RIBOSOMAL SUBUNIT PROTEIN UL18M"/>
    <property type="match status" value="1"/>
</dbReference>
<name>A0ABP9RI14_9ACTN</name>
<evidence type="ECO:0000256" key="2">
    <source>
        <dbReference type="ARBA" id="ARBA00022730"/>
    </source>
</evidence>
<comment type="similarity">
    <text evidence="1 7">Belongs to the universal ribosomal protein uL18 family.</text>
</comment>
<dbReference type="NCBIfam" id="TIGR00060">
    <property type="entry name" value="L18_bact"/>
    <property type="match status" value="1"/>
</dbReference>
<dbReference type="PANTHER" id="PTHR12899">
    <property type="entry name" value="39S RIBOSOMAL PROTEIN L18, MITOCHONDRIAL"/>
    <property type="match status" value="1"/>
</dbReference>
<dbReference type="Proteomes" id="UP001501570">
    <property type="component" value="Unassembled WGS sequence"/>
</dbReference>
<reference evidence="10" key="1">
    <citation type="journal article" date="2019" name="Int. J. Syst. Evol. Microbiol.">
        <title>The Global Catalogue of Microorganisms (GCM) 10K type strain sequencing project: providing services to taxonomists for standard genome sequencing and annotation.</title>
        <authorList>
            <consortium name="The Broad Institute Genomics Platform"/>
            <consortium name="The Broad Institute Genome Sequencing Center for Infectious Disease"/>
            <person name="Wu L."/>
            <person name="Ma J."/>
        </authorList>
    </citation>
    <scope>NUCLEOTIDE SEQUENCE [LARGE SCALE GENOMIC DNA]</scope>
    <source>
        <strain evidence="10">JCM 18304</strain>
    </source>
</reference>
<keyword evidence="5 7" id="KW-0687">Ribonucleoprotein</keyword>
<dbReference type="EMBL" id="BAABJQ010000001">
    <property type="protein sequence ID" value="GAA5178173.1"/>
    <property type="molecule type" value="Genomic_DNA"/>
</dbReference>
<evidence type="ECO:0000256" key="5">
    <source>
        <dbReference type="ARBA" id="ARBA00023274"/>
    </source>
</evidence>
<dbReference type="Gene3D" id="3.30.420.100">
    <property type="match status" value="1"/>
</dbReference>
<dbReference type="InterPro" id="IPR057268">
    <property type="entry name" value="Ribosomal_L18"/>
</dbReference>
<protein>
    <recommendedName>
        <fullName evidence="6 7">Large ribosomal subunit protein uL18</fullName>
    </recommendedName>
</protein>
<dbReference type="Pfam" id="PF00861">
    <property type="entry name" value="Ribosomal_L18p"/>
    <property type="match status" value="1"/>
</dbReference>
<evidence type="ECO:0000256" key="8">
    <source>
        <dbReference type="SAM" id="MobiDB-lite"/>
    </source>
</evidence>